<dbReference type="RefSeq" id="WP_095264794.1">
    <property type="nucleotide sequence ID" value="NZ_NPBY01000028.1"/>
</dbReference>
<dbReference type="SMART" id="SM00354">
    <property type="entry name" value="HTH_LACI"/>
    <property type="match status" value="1"/>
</dbReference>
<name>A0A268EX69_9BACL</name>
<dbReference type="PANTHER" id="PTHR30146">
    <property type="entry name" value="LACI-RELATED TRANSCRIPTIONAL REPRESSOR"/>
    <property type="match status" value="1"/>
</dbReference>
<dbReference type="CDD" id="cd06286">
    <property type="entry name" value="PBP1_CcpB-like"/>
    <property type="match status" value="1"/>
</dbReference>
<dbReference type="InterPro" id="IPR010982">
    <property type="entry name" value="Lambda_DNA-bd_dom_sf"/>
</dbReference>
<proteinExistence type="predicted"/>
<dbReference type="Gene3D" id="1.10.260.40">
    <property type="entry name" value="lambda repressor-like DNA-binding domains"/>
    <property type="match status" value="1"/>
</dbReference>
<dbReference type="EMBL" id="NPBY01000028">
    <property type="protein sequence ID" value="PAD77720.1"/>
    <property type="molecule type" value="Genomic_DNA"/>
</dbReference>
<protein>
    <submittedName>
        <fullName evidence="5">LacI family transcriptional regulator</fullName>
    </submittedName>
</protein>
<dbReference type="Pfam" id="PF13377">
    <property type="entry name" value="Peripla_BP_3"/>
    <property type="match status" value="1"/>
</dbReference>
<dbReference type="PROSITE" id="PS50932">
    <property type="entry name" value="HTH_LACI_2"/>
    <property type="match status" value="1"/>
</dbReference>
<dbReference type="OrthoDB" id="9798934at2"/>
<dbReference type="InterPro" id="IPR000843">
    <property type="entry name" value="HTH_LacI"/>
</dbReference>
<dbReference type="InterPro" id="IPR046335">
    <property type="entry name" value="LacI/GalR-like_sensor"/>
</dbReference>
<reference evidence="5 6" key="1">
    <citation type="submission" date="2017-07" db="EMBL/GenBank/DDBJ databases">
        <title>Isolation and whole genome analysis of endospore-forming bacteria from heroin.</title>
        <authorList>
            <person name="Kalinowski J."/>
            <person name="Ahrens B."/>
            <person name="Al-Dilaimi A."/>
            <person name="Winkler A."/>
            <person name="Wibberg D."/>
            <person name="Schleenbecker U."/>
            <person name="Ruckert C."/>
            <person name="Wolfel R."/>
            <person name="Grass G."/>
        </authorList>
    </citation>
    <scope>NUCLEOTIDE SEQUENCE [LARGE SCALE GENOMIC DNA]</scope>
    <source>
        <strain evidence="5 6">7537-G1</strain>
    </source>
</reference>
<evidence type="ECO:0000313" key="6">
    <source>
        <dbReference type="Proteomes" id="UP000215596"/>
    </source>
</evidence>
<gene>
    <name evidence="5" type="ORF">CHH67_08750</name>
</gene>
<dbReference type="PROSITE" id="PS00356">
    <property type="entry name" value="HTH_LACI_1"/>
    <property type="match status" value="1"/>
</dbReference>
<dbReference type="Proteomes" id="UP000215596">
    <property type="component" value="Unassembled WGS sequence"/>
</dbReference>
<feature type="domain" description="HTH lacI-type" evidence="4">
    <location>
        <begin position="2"/>
        <end position="56"/>
    </location>
</feature>
<sequence length="325" mass="36656">MANIKEIARQAGVSVSTVSRVLNNHPYVSEEKRNRVMDTIKQLKYARNMNAVHLITGRTMNIAIMLPFVNHVYFSALMEGVGKGALSASYRLILCQTGYSQDKEREALDMLRNREVDGIVVLSSSISPTEIEAYCAYGPVVCCQDAGERRFSSVYINHTEAFRKAIRYLIRKGHRHIGFTVGRMDSPSTEARLIAYREMLEELGEPYRKEWILDRCLDIEDGAAIMERLFVMKERPSALLVTGDHVAAGLIYEAERRGVSIPEELAVIGFDNHPIGRMLGLTTIDNQLLQMGEMAFAILHEHIEGTQTAPVRHELDFELIERASV</sequence>
<evidence type="ECO:0000256" key="1">
    <source>
        <dbReference type="ARBA" id="ARBA00023015"/>
    </source>
</evidence>
<comment type="caution">
    <text evidence="5">The sequence shown here is derived from an EMBL/GenBank/DDBJ whole genome shotgun (WGS) entry which is preliminary data.</text>
</comment>
<evidence type="ECO:0000313" key="5">
    <source>
        <dbReference type="EMBL" id="PAD77720.1"/>
    </source>
</evidence>
<dbReference type="AlphaFoldDB" id="A0A268EX69"/>
<keyword evidence="3" id="KW-0804">Transcription</keyword>
<dbReference type="SUPFAM" id="SSF47413">
    <property type="entry name" value="lambda repressor-like DNA-binding domains"/>
    <property type="match status" value="1"/>
</dbReference>
<dbReference type="PRINTS" id="PR00036">
    <property type="entry name" value="HTHLACI"/>
</dbReference>
<keyword evidence="1" id="KW-0805">Transcription regulation</keyword>
<evidence type="ECO:0000256" key="3">
    <source>
        <dbReference type="ARBA" id="ARBA00023163"/>
    </source>
</evidence>
<accession>A0A268EX69</accession>
<dbReference type="GO" id="GO:0003700">
    <property type="term" value="F:DNA-binding transcription factor activity"/>
    <property type="evidence" value="ECO:0007669"/>
    <property type="project" value="TreeGrafter"/>
</dbReference>
<dbReference type="Pfam" id="PF00356">
    <property type="entry name" value="LacI"/>
    <property type="match status" value="1"/>
</dbReference>
<organism evidence="5 6">
    <name type="scientific">Paenibacillus campinasensis</name>
    <dbReference type="NCBI Taxonomy" id="66347"/>
    <lineage>
        <taxon>Bacteria</taxon>
        <taxon>Bacillati</taxon>
        <taxon>Bacillota</taxon>
        <taxon>Bacilli</taxon>
        <taxon>Bacillales</taxon>
        <taxon>Paenibacillaceae</taxon>
        <taxon>Paenibacillus</taxon>
    </lineage>
</organism>
<dbReference type="SUPFAM" id="SSF53822">
    <property type="entry name" value="Periplasmic binding protein-like I"/>
    <property type="match status" value="1"/>
</dbReference>
<keyword evidence="2" id="KW-0238">DNA-binding</keyword>
<dbReference type="CDD" id="cd01392">
    <property type="entry name" value="HTH_LacI"/>
    <property type="match status" value="1"/>
</dbReference>
<evidence type="ECO:0000256" key="2">
    <source>
        <dbReference type="ARBA" id="ARBA00023125"/>
    </source>
</evidence>
<dbReference type="GO" id="GO:0000976">
    <property type="term" value="F:transcription cis-regulatory region binding"/>
    <property type="evidence" value="ECO:0007669"/>
    <property type="project" value="TreeGrafter"/>
</dbReference>
<evidence type="ECO:0000259" key="4">
    <source>
        <dbReference type="PROSITE" id="PS50932"/>
    </source>
</evidence>
<dbReference type="Gene3D" id="3.40.50.2300">
    <property type="match status" value="2"/>
</dbReference>
<dbReference type="PANTHER" id="PTHR30146:SF105">
    <property type="entry name" value="CATABOLITE CONTROL PROTEIN B"/>
    <property type="match status" value="1"/>
</dbReference>
<dbReference type="InterPro" id="IPR028082">
    <property type="entry name" value="Peripla_BP_I"/>
</dbReference>